<feature type="region of interest" description="Disordered" evidence="1">
    <location>
        <begin position="1"/>
        <end position="115"/>
    </location>
</feature>
<dbReference type="Proteomes" id="UP000008370">
    <property type="component" value="Unassembled WGS sequence"/>
</dbReference>
<gene>
    <name evidence="2" type="ORF">PHACADRAFT_255563</name>
</gene>
<dbReference type="OrthoDB" id="5593376at2759"/>
<reference evidence="2 3" key="1">
    <citation type="journal article" date="2012" name="BMC Genomics">
        <title>Comparative genomics of the white-rot fungi, Phanerochaete carnosa and P. chrysosporium, to elucidate the genetic basis of the distinct wood types they colonize.</title>
        <authorList>
            <person name="Suzuki H."/>
            <person name="MacDonald J."/>
            <person name="Syed K."/>
            <person name="Salamov A."/>
            <person name="Hori C."/>
            <person name="Aerts A."/>
            <person name="Henrissat B."/>
            <person name="Wiebenga A."/>
            <person name="vanKuyk P.A."/>
            <person name="Barry K."/>
            <person name="Lindquist E."/>
            <person name="LaButti K."/>
            <person name="Lapidus A."/>
            <person name="Lucas S."/>
            <person name="Coutinho P."/>
            <person name="Gong Y."/>
            <person name="Samejima M."/>
            <person name="Mahadevan R."/>
            <person name="Abou-Zaid M."/>
            <person name="de Vries R.P."/>
            <person name="Igarashi K."/>
            <person name="Yadav J.S."/>
            <person name="Grigoriev I.V."/>
            <person name="Master E.R."/>
        </authorList>
    </citation>
    <scope>NUCLEOTIDE SEQUENCE [LARGE SCALE GENOMIC DNA]</scope>
    <source>
        <strain evidence="2 3">HHB-10118-sp</strain>
    </source>
</reference>
<accession>K5W836</accession>
<keyword evidence="3" id="KW-1185">Reference proteome</keyword>
<dbReference type="InterPro" id="IPR015919">
    <property type="entry name" value="Cadherin-like_sf"/>
</dbReference>
<dbReference type="RefSeq" id="XP_007395485.1">
    <property type="nucleotide sequence ID" value="XM_007395423.1"/>
</dbReference>
<evidence type="ECO:0000313" key="2">
    <source>
        <dbReference type="EMBL" id="EKM55144.1"/>
    </source>
</evidence>
<feature type="compositionally biased region" description="Low complexity" evidence="1">
    <location>
        <begin position="81"/>
        <end position="92"/>
    </location>
</feature>
<protein>
    <submittedName>
        <fullName evidence="2">Uncharacterized protein</fullName>
    </submittedName>
</protein>
<dbReference type="AlphaFoldDB" id="K5W836"/>
<dbReference type="HOGENOM" id="CLU_028557_0_0_1"/>
<name>K5W836_PHACS</name>
<dbReference type="GO" id="GO:0016020">
    <property type="term" value="C:membrane"/>
    <property type="evidence" value="ECO:0007669"/>
    <property type="project" value="InterPro"/>
</dbReference>
<evidence type="ECO:0000256" key="1">
    <source>
        <dbReference type="SAM" id="MobiDB-lite"/>
    </source>
</evidence>
<dbReference type="SUPFAM" id="SSF49313">
    <property type="entry name" value="Cadherin-like"/>
    <property type="match status" value="1"/>
</dbReference>
<dbReference type="GeneID" id="18916335"/>
<proteinExistence type="predicted"/>
<evidence type="ECO:0000313" key="3">
    <source>
        <dbReference type="Proteomes" id="UP000008370"/>
    </source>
</evidence>
<feature type="compositionally biased region" description="Acidic residues" evidence="1">
    <location>
        <begin position="44"/>
        <end position="55"/>
    </location>
</feature>
<sequence>MSQPNPNPFAFGIDVSPANPFDFDHPQSRPPTSGGQRARGASPDYDEDDGDESDDEHPSTARNGYQMHMSGGSDESKERSSTSTTTTPPGSSARRGSRTSPSAEGGGASHGNEVPAEYKGEVERIFFEFLNKTCSNLDATDAKGEPIHQTLMAKKMQRLDESPDFRPFKFRIQAFTNAFLEELAQQGYPEEKIPMKKIRNFLWNQQYISRFNEEGKKSKSKGNHIWHVDAKKTEGGWAFRPFQRKLAGAPPGVAYIGLRWSWTPRIWDPQASRSNMPVTFTSPNLPSWLSWNEDTLSGIPPPDAESCDVTVEAKFVQDGKEEMLSHTVHVNIAPMTAVDASFTPSRRPSLVGDMHNTRRVMSDSVLPQQAPQRILRAQPPLAPAIAPAPVVAPDSQVVQVLTTAAQRVAQEAQSQVVAASTLPHIDISQAELESLAKQQHVLTVTAQAFNNKSSGEPPVGSTSQSNALAAAAQQVVLQAARQVAADRTSATLSSGIISSQAVANQVQVTVKEVSVATQSAVAQAVEMVGPLSSEVDVMMTAKSLLQQQTRNPPLPPPLTADLAQLTASLDSIRPHSTGNILPIPFPTQSVVPPPPLIPTFFAHGGS</sequence>
<dbReference type="EMBL" id="JH930472">
    <property type="protein sequence ID" value="EKM55144.1"/>
    <property type="molecule type" value="Genomic_DNA"/>
</dbReference>
<organism evidence="2 3">
    <name type="scientific">Phanerochaete carnosa (strain HHB-10118-sp)</name>
    <name type="common">White-rot fungus</name>
    <name type="synonym">Peniophora carnosa</name>
    <dbReference type="NCBI Taxonomy" id="650164"/>
    <lineage>
        <taxon>Eukaryota</taxon>
        <taxon>Fungi</taxon>
        <taxon>Dikarya</taxon>
        <taxon>Basidiomycota</taxon>
        <taxon>Agaricomycotina</taxon>
        <taxon>Agaricomycetes</taxon>
        <taxon>Polyporales</taxon>
        <taxon>Phanerochaetaceae</taxon>
        <taxon>Phanerochaete</taxon>
    </lineage>
</organism>
<dbReference type="InParanoid" id="K5W836"/>
<dbReference type="KEGG" id="pco:PHACADRAFT_255563"/>
<dbReference type="GO" id="GO:0005509">
    <property type="term" value="F:calcium ion binding"/>
    <property type="evidence" value="ECO:0007669"/>
    <property type="project" value="InterPro"/>
</dbReference>